<evidence type="ECO:0000256" key="4">
    <source>
        <dbReference type="ARBA" id="ARBA00022989"/>
    </source>
</evidence>
<dbReference type="GO" id="GO:0005886">
    <property type="term" value="C:plasma membrane"/>
    <property type="evidence" value="ECO:0007669"/>
    <property type="project" value="TreeGrafter"/>
</dbReference>
<organism evidence="9 10">
    <name type="scientific">Acidipropionibacterium virtanenii</name>
    <dbReference type="NCBI Taxonomy" id="2057246"/>
    <lineage>
        <taxon>Bacteria</taxon>
        <taxon>Bacillati</taxon>
        <taxon>Actinomycetota</taxon>
        <taxon>Actinomycetes</taxon>
        <taxon>Propionibacteriales</taxon>
        <taxon>Propionibacteriaceae</taxon>
        <taxon>Acidipropionibacterium</taxon>
    </lineage>
</organism>
<keyword evidence="5 7" id="KW-0472">Membrane</keyword>
<gene>
    <name evidence="9" type="ORF">JS278_02830</name>
</gene>
<dbReference type="GO" id="GO:0000271">
    <property type="term" value="P:polysaccharide biosynthetic process"/>
    <property type="evidence" value="ECO:0007669"/>
    <property type="project" value="InterPro"/>
</dbReference>
<evidence type="ECO:0000313" key="10">
    <source>
        <dbReference type="Proteomes" id="UP000251995"/>
    </source>
</evidence>
<comment type="similarity">
    <text evidence="2">Belongs to the GtrA family.</text>
</comment>
<dbReference type="AlphaFoldDB" id="A0A344UXG7"/>
<keyword evidence="10" id="KW-1185">Reference proteome</keyword>
<evidence type="ECO:0000256" key="1">
    <source>
        <dbReference type="ARBA" id="ARBA00004141"/>
    </source>
</evidence>
<protein>
    <recommendedName>
        <fullName evidence="8">GtrA/DPMS transmembrane domain-containing protein</fullName>
    </recommendedName>
</protein>
<dbReference type="OrthoDB" id="2666802at2"/>
<evidence type="ECO:0000256" key="6">
    <source>
        <dbReference type="SAM" id="MobiDB-lite"/>
    </source>
</evidence>
<feature type="transmembrane region" description="Helical" evidence="7">
    <location>
        <begin position="42"/>
        <end position="60"/>
    </location>
</feature>
<feature type="region of interest" description="Disordered" evidence="6">
    <location>
        <begin position="161"/>
        <end position="181"/>
    </location>
</feature>
<dbReference type="InterPro" id="IPR007267">
    <property type="entry name" value="GtrA_DPMS_TM"/>
</dbReference>
<feature type="region of interest" description="Disordered" evidence="6">
    <location>
        <begin position="1"/>
        <end position="29"/>
    </location>
</feature>
<feature type="transmembrane region" description="Helical" evidence="7">
    <location>
        <begin position="103"/>
        <end position="124"/>
    </location>
</feature>
<accession>A0A344UXG7</accession>
<keyword evidence="3 7" id="KW-0812">Transmembrane</keyword>
<name>A0A344UXG7_9ACTN</name>
<evidence type="ECO:0000256" key="5">
    <source>
        <dbReference type="ARBA" id="ARBA00023136"/>
    </source>
</evidence>
<feature type="transmembrane region" description="Helical" evidence="7">
    <location>
        <begin position="136"/>
        <end position="155"/>
    </location>
</feature>
<keyword evidence="4 7" id="KW-1133">Transmembrane helix</keyword>
<reference evidence="9 10" key="1">
    <citation type="submission" date="2017-12" db="EMBL/GenBank/DDBJ databases">
        <title>The whole genome sequence of the Acidipropionibacterium virtanenii sp. nov. type strain JS278.</title>
        <authorList>
            <person name="Laine P."/>
            <person name="Deptula P."/>
            <person name="Varmanen P."/>
            <person name="Auvinen P."/>
        </authorList>
    </citation>
    <scope>NUCLEOTIDE SEQUENCE [LARGE SCALE GENOMIC DNA]</scope>
    <source>
        <strain evidence="9 10">JS278</strain>
    </source>
</reference>
<dbReference type="PANTHER" id="PTHR38459:SF1">
    <property type="entry name" value="PROPHAGE BACTOPRENOL-LINKED GLUCOSE TRANSLOCASE HOMOLOG"/>
    <property type="match status" value="1"/>
</dbReference>
<evidence type="ECO:0000256" key="2">
    <source>
        <dbReference type="ARBA" id="ARBA00009399"/>
    </source>
</evidence>
<evidence type="ECO:0000256" key="7">
    <source>
        <dbReference type="SAM" id="Phobius"/>
    </source>
</evidence>
<feature type="transmembrane region" description="Helical" evidence="7">
    <location>
        <begin position="66"/>
        <end position="91"/>
    </location>
</feature>
<evidence type="ECO:0000259" key="8">
    <source>
        <dbReference type="Pfam" id="PF04138"/>
    </source>
</evidence>
<sequence length="181" mass="19895">MPEPDAHTAGTGAAGGGQDRDRVDVGTEKSPSRQWRFRLARLIRFGMVGVANTAVYYLFYRILLILWPYLAAHLVAWALSVVFSFLANCYFTYRVRPTWKKLLAFPATTLVNVAFSTLGSVLLVEGLHVDERYATVLAGIAAIPFTYLLTSTILTSQKLETPAARASGKETPQDPQDSPDA</sequence>
<proteinExistence type="inferred from homology"/>
<dbReference type="Proteomes" id="UP000251995">
    <property type="component" value="Chromosome"/>
</dbReference>
<dbReference type="KEGG" id="acij:JS278_02830"/>
<evidence type="ECO:0000256" key="3">
    <source>
        <dbReference type="ARBA" id="ARBA00022692"/>
    </source>
</evidence>
<dbReference type="PANTHER" id="PTHR38459">
    <property type="entry name" value="PROPHAGE BACTOPRENOL-LINKED GLUCOSE TRANSLOCASE HOMOLOG"/>
    <property type="match status" value="1"/>
</dbReference>
<dbReference type="Pfam" id="PF04138">
    <property type="entry name" value="GtrA_DPMS_TM"/>
    <property type="match status" value="1"/>
</dbReference>
<dbReference type="EMBL" id="CP025198">
    <property type="protein sequence ID" value="AXE39965.1"/>
    <property type="molecule type" value="Genomic_DNA"/>
</dbReference>
<feature type="domain" description="GtrA/DPMS transmembrane" evidence="8">
    <location>
        <begin position="44"/>
        <end position="153"/>
    </location>
</feature>
<dbReference type="InterPro" id="IPR051401">
    <property type="entry name" value="GtrA_CellWall_Glycosyl"/>
</dbReference>
<comment type="subcellular location">
    <subcellularLocation>
        <location evidence="1">Membrane</location>
        <topology evidence="1">Multi-pass membrane protein</topology>
    </subcellularLocation>
</comment>
<evidence type="ECO:0000313" key="9">
    <source>
        <dbReference type="EMBL" id="AXE39965.1"/>
    </source>
</evidence>
<feature type="compositionally biased region" description="Basic and acidic residues" evidence="6">
    <location>
        <begin position="18"/>
        <end position="29"/>
    </location>
</feature>